<dbReference type="SUPFAM" id="SSF56112">
    <property type="entry name" value="Protein kinase-like (PK-like)"/>
    <property type="match status" value="1"/>
</dbReference>
<reference evidence="7 8" key="1">
    <citation type="submission" date="2008-07" db="EMBL/GenBank/DDBJ databases">
        <authorList>
            <person name="El-Sayed N."/>
            <person name="Caler E."/>
            <person name="Inman J."/>
            <person name="Amedeo P."/>
            <person name="Hass B."/>
            <person name="Wortman J."/>
        </authorList>
    </citation>
    <scope>NUCLEOTIDE SEQUENCE [LARGE SCALE GENOMIC DNA]</scope>
    <source>
        <strain evidence="8">ATCC 50983 / TXsc</strain>
    </source>
</reference>
<dbReference type="PANTHER" id="PTHR24058">
    <property type="entry name" value="DUAL SPECIFICITY PROTEIN KINASE"/>
    <property type="match status" value="1"/>
</dbReference>
<dbReference type="InterPro" id="IPR000719">
    <property type="entry name" value="Prot_kinase_dom"/>
</dbReference>
<keyword evidence="1" id="KW-0723">Serine/threonine-protein kinase</keyword>
<evidence type="ECO:0000256" key="4">
    <source>
        <dbReference type="ARBA" id="ARBA00022777"/>
    </source>
</evidence>
<dbReference type="InterPro" id="IPR008271">
    <property type="entry name" value="Ser/Thr_kinase_AS"/>
</dbReference>
<keyword evidence="4 7" id="KW-0418">Kinase</keyword>
<evidence type="ECO:0000256" key="2">
    <source>
        <dbReference type="ARBA" id="ARBA00022679"/>
    </source>
</evidence>
<dbReference type="Gene3D" id="1.10.510.10">
    <property type="entry name" value="Transferase(Phosphotransferase) domain 1"/>
    <property type="match status" value="1"/>
</dbReference>
<evidence type="ECO:0000256" key="3">
    <source>
        <dbReference type="ARBA" id="ARBA00022741"/>
    </source>
</evidence>
<dbReference type="OMA" id="GKDERDQ"/>
<dbReference type="RefSeq" id="XP_002781913.1">
    <property type="nucleotide sequence ID" value="XM_002781867.1"/>
</dbReference>
<dbReference type="PROSITE" id="PS50011">
    <property type="entry name" value="PROTEIN_KINASE_DOM"/>
    <property type="match status" value="1"/>
</dbReference>
<dbReference type="Pfam" id="PF00069">
    <property type="entry name" value="Pkinase"/>
    <property type="match status" value="1"/>
</dbReference>
<accession>C5KPA1</accession>
<dbReference type="SMART" id="SM00220">
    <property type="entry name" value="S_TKc"/>
    <property type="match status" value="1"/>
</dbReference>
<evidence type="ECO:0000256" key="5">
    <source>
        <dbReference type="ARBA" id="ARBA00022840"/>
    </source>
</evidence>
<evidence type="ECO:0000313" key="8">
    <source>
        <dbReference type="Proteomes" id="UP000007800"/>
    </source>
</evidence>
<keyword evidence="3" id="KW-0547">Nucleotide-binding</keyword>
<keyword evidence="2" id="KW-0808">Transferase</keyword>
<evidence type="ECO:0000259" key="6">
    <source>
        <dbReference type="PROSITE" id="PS50011"/>
    </source>
</evidence>
<dbReference type="AlphaFoldDB" id="C5KPA1"/>
<feature type="domain" description="Protein kinase" evidence="6">
    <location>
        <begin position="1"/>
        <end position="147"/>
    </location>
</feature>
<dbReference type="Proteomes" id="UP000007800">
    <property type="component" value="Unassembled WGS sequence"/>
</dbReference>
<dbReference type="EMBL" id="GG674978">
    <property type="protein sequence ID" value="EER13708.1"/>
    <property type="molecule type" value="Genomic_DNA"/>
</dbReference>
<keyword evidence="5" id="KW-0067">ATP-binding</keyword>
<dbReference type="PANTHER" id="PTHR24058:SF28">
    <property type="entry name" value="SERINE_THREONINE-PROTEIN KINASE MINIBRAIN"/>
    <property type="match status" value="1"/>
</dbReference>
<dbReference type="OrthoDB" id="3967at2759"/>
<evidence type="ECO:0000256" key="1">
    <source>
        <dbReference type="ARBA" id="ARBA00022527"/>
    </source>
</evidence>
<keyword evidence="8" id="KW-1185">Reference proteome</keyword>
<dbReference type="GO" id="GO:0004674">
    <property type="term" value="F:protein serine/threonine kinase activity"/>
    <property type="evidence" value="ECO:0007669"/>
    <property type="project" value="UniProtKB-KW"/>
</dbReference>
<organism evidence="8">
    <name type="scientific">Perkinsus marinus (strain ATCC 50983 / TXsc)</name>
    <dbReference type="NCBI Taxonomy" id="423536"/>
    <lineage>
        <taxon>Eukaryota</taxon>
        <taxon>Sar</taxon>
        <taxon>Alveolata</taxon>
        <taxon>Perkinsozoa</taxon>
        <taxon>Perkinsea</taxon>
        <taxon>Perkinsida</taxon>
        <taxon>Perkinsidae</taxon>
        <taxon>Perkinsus</taxon>
    </lineage>
</organism>
<feature type="non-terminal residue" evidence="7">
    <location>
        <position position="147"/>
    </location>
</feature>
<dbReference type="GO" id="GO:0005524">
    <property type="term" value="F:ATP binding"/>
    <property type="evidence" value="ECO:0007669"/>
    <property type="project" value="UniProtKB-KW"/>
</dbReference>
<dbReference type="InterPro" id="IPR050494">
    <property type="entry name" value="Ser_Thr_dual-spec_kinase"/>
</dbReference>
<protein>
    <submittedName>
        <fullName evidence="7">Protein kinase domain, putative</fullName>
    </submittedName>
</protein>
<dbReference type="InterPro" id="IPR011009">
    <property type="entry name" value="Kinase-like_dom_sf"/>
</dbReference>
<name>C5KPA1_PERM5</name>
<dbReference type="GeneID" id="9043169"/>
<feature type="non-terminal residue" evidence="7">
    <location>
        <position position="1"/>
    </location>
</feature>
<proteinExistence type="predicted"/>
<dbReference type="InParanoid" id="C5KPA1"/>
<evidence type="ECO:0000313" key="7">
    <source>
        <dbReference type="EMBL" id="EER13708.1"/>
    </source>
</evidence>
<gene>
    <name evidence="7" type="ORF">Pmar_PMAR002157</name>
</gene>
<dbReference type="PROSITE" id="PS00108">
    <property type="entry name" value="PROTEIN_KINASE_ST"/>
    <property type="match status" value="1"/>
</dbReference>
<sequence length="147" mass="16845">SSEDHHWPGLPLEIVVHIGEQVVRQMVLLKLLGIVHCDVKMDNVLIRSAHKEKPIWLIEAVLADFGCGMYERDAVHKHVQSRYNRSPEAILELRPYTCAIDMWSIGCMLVEMVTRRPLFQSTDELHQLHVITSVLGPVPFEMLDRAV</sequence>